<dbReference type="EMBL" id="MLJW01000198">
    <property type="protein sequence ID" value="OIQ93894.1"/>
    <property type="molecule type" value="Genomic_DNA"/>
</dbReference>
<reference evidence="1" key="1">
    <citation type="submission" date="2016-10" db="EMBL/GenBank/DDBJ databases">
        <title>Sequence of Gallionella enrichment culture.</title>
        <authorList>
            <person name="Poehlein A."/>
            <person name="Muehling M."/>
            <person name="Daniel R."/>
        </authorList>
    </citation>
    <scope>NUCLEOTIDE SEQUENCE</scope>
</reference>
<evidence type="ECO:0008006" key="2">
    <source>
        <dbReference type="Google" id="ProtNLM"/>
    </source>
</evidence>
<evidence type="ECO:0000313" key="1">
    <source>
        <dbReference type="EMBL" id="OIQ93894.1"/>
    </source>
</evidence>
<gene>
    <name evidence="1" type="ORF">GALL_241820</name>
</gene>
<comment type="caution">
    <text evidence="1">The sequence shown here is derived from an EMBL/GenBank/DDBJ whole genome shotgun (WGS) entry which is preliminary data.</text>
</comment>
<name>A0A1J5RCS5_9ZZZZ</name>
<protein>
    <recommendedName>
        <fullName evidence="2">XRE family transcriptional regulator</fullName>
    </recommendedName>
</protein>
<proteinExistence type="predicted"/>
<sequence>MDIYARRRMRLEQILTERHPGRGGRSALAARLQRQPGYVSRCLNGSKRIGEAFARHVELRLQLPAFWLDGLPEPDQMLSARQIDLLRGFAELTVEQQDEVLSAMAETARRNRLVYEHLARRRAAETATD</sequence>
<dbReference type="AlphaFoldDB" id="A0A1J5RCS5"/>
<organism evidence="1">
    <name type="scientific">mine drainage metagenome</name>
    <dbReference type="NCBI Taxonomy" id="410659"/>
    <lineage>
        <taxon>unclassified sequences</taxon>
        <taxon>metagenomes</taxon>
        <taxon>ecological metagenomes</taxon>
    </lineage>
</organism>
<accession>A0A1J5RCS5</accession>